<evidence type="ECO:0000256" key="2">
    <source>
        <dbReference type="ARBA" id="ARBA00022618"/>
    </source>
</evidence>
<keyword evidence="6" id="KW-0573">Peptidoglycan synthesis</keyword>
<evidence type="ECO:0000259" key="10">
    <source>
        <dbReference type="Pfam" id="PF01225"/>
    </source>
</evidence>
<keyword evidence="8" id="KW-0961">Cell wall biogenesis/degradation</keyword>
<dbReference type="InterPro" id="IPR004101">
    <property type="entry name" value="Mur_ligase_C"/>
</dbReference>
<dbReference type="Gene3D" id="3.40.1190.10">
    <property type="entry name" value="Mur-like, catalytic domain"/>
    <property type="match status" value="1"/>
</dbReference>
<protein>
    <recommendedName>
        <fullName evidence="15">UDP-N-acetylmuramate:L-alanyl-gamma-D-glutamyl-meso-diaminopimelate ligase</fullName>
    </recommendedName>
</protein>
<dbReference type="InterPro" id="IPR013221">
    <property type="entry name" value="Mur_ligase_cen"/>
</dbReference>
<keyword evidence="9" id="KW-0472">Membrane</keyword>
<dbReference type="EMBL" id="PFMA01000032">
    <property type="protein sequence ID" value="PIY93507.1"/>
    <property type="molecule type" value="Genomic_DNA"/>
</dbReference>
<evidence type="ECO:0000256" key="9">
    <source>
        <dbReference type="SAM" id="Phobius"/>
    </source>
</evidence>
<evidence type="ECO:0000259" key="12">
    <source>
        <dbReference type="Pfam" id="PF08245"/>
    </source>
</evidence>
<evidence type="ECO:0000256" key="1">
    <source>
        <dbReference type="ARBA" id="ARBA00022598"/>
    </source>
</evidence>
<dbReference type="GO" id="GO:0071555">
    <property type="term" value="P:cell wall organization"/>
    <property type="evidence" value="ECO:0007669"/>
    <property type="project" value="UniProtKB-KW"/>
</dbReference>
<evidence type="ECO:0000256" key="7">
    <source>
        <dbReference type="ARBA" id="ARBA00023306"/>
    </source>
</evidence>
<feature type="domain" description="Mur ligase central" evidence="12">
    <location>
        <begin position="133"/>
        <end position="315"/>
    </location>
</feature>
<dbReference type="GO" id="GO:0016881">
    <property type="term" value="F:acid-amino acid ligase activity"/>
    <property type="evidence" value="ECO:0007669"/>
    <property type="project" value="InterPro"/>
</dbReference>
<dbReference type="InterPro" id="IPR050061">
    <property type="entry name" value="MurCDEF_pg_biosynth"/>
</dbReference>
<dbReference type="Gene3D" id="3.90.190.20">
    <property type="entry name" value="Mur ligase, C-terminal domain"/>
    <property type="match status" value="1"/>
</dbReference>
<sequence>MNKTVNQKKSNPRHIHFIGICGVAMSALAIAFHKKGYIVTGSDKGFYPPVSTYLKDAGISYYPGWHVDKMLAPRSPEESKGEGGGDPDLIIVGNVASSNNPEWIYVQEKNLIYKSYPEAIAEFFVKKNSIVCAGTFGKTTSTSLLAWILQENNFDPSYMFGGISLNDMPAAKLTDSEYSILEGDEYKSARWDNGAKFFHYSPTHLLLTSVVWDHADVYPTEKSYFEAFEKLVQNLPTTGLLIVSEIVNKNIVKLAKCQIITYGQKENNNYQYQNIEVNKTGLKFEIKHENKIYQINSTLLGDYLVDDMTASFAMAHQIGLTPEKIIASLTTYKNVKRRLERRLEGDITILDDIAHSPQKASSVLQTLKKIYNDGKVIAIFEPNSGNRQKEAIAGYDDKFIDADLVIIPKLTVIKQDPEEEKAIEGEELTEIIRKTQKNVKYIDNDDELVDYVVKIARPNDVVAFLGSHGFRNMIEAVCQQIQQTQQKQ</sequence>
<evidence type="ECO:0000256" key="8">
    <source>
        <dbReference type="ARBA" id="ARBA00023316"/>
    </source>
</evidence>
<dbReference type="Gene3D" id="3.40.50.720">
    <property type="entry name" value="NAD(P)-binding Rossmann-like Domain"/>
    <property type="match status" value="1"/>
</dbReference>
<evidence type="ECO:0000259" key="11">
    <source>
        <dbReference type="Pfam" id="PF02875"/>
    </source>
</evidence>
<organism evidence="13 14">
    <name type="scientific">Candidatus Magasanikbacteria bacterium CG_4_10_14_0_8_um_filter_32_14</name>
    <dbReference type="NCBI Taxonomy" id="1974640"/>
    <lineage>
        <taxon>Bacteria</taxon>
        <taxon>Candidatus Magasanikiibacteriota</taxon>
    </lineage>
</organism>
<keyword evidence="3" id="KW-0547">Nucleotide-binding</keyword>
<name>A0A2M7RAD4_9BACT</name>
<proteinExistence type="predicted"/>
<dbReference type="InterPro" id="IPR036565">
    <property type="entry name" value="Mur-like_cat_sf"/>
</dbReference>
<evidence type="ECO:0000313" key="14">
    <source>
        <dbReference type="Proteomes" id="UP000229449"/>
    </source>
</evidence>
<dbReference type="PANTHER" id="PTHR43445:SF5">
    <property type="entry name" value="UDP-N-ACETYLMURAMATE--L-ALANYL-GAMMA-D-GLUTAMYL-MESO-2,6-DIAMINOHEPTANDIOATE LIGASE"/>
    <property type="match status" value="1"/>
</dbReference>
<evidence type="ECO:0000256" key="4">
    <source>
        <dbReference type="ARBA" id="ARBA00022840"/>
    </source>
</evidence>
<evidence type="ECO:0000256" key="3">
    <source>
        <dbReference type="ARBA" id="ARBA00022741"/>
    </source>
</evidence>
<dbReference type="Pfam" id="PF02875">
    <property type="entry name" value="Mur_ligase_C"/>
    <property type="match status" value="1"/>
</dbReference>
<dbReference type="SUPFAM" id="SSF51984">
    <property type="entry name" value="MurCD N-terminal domain"/>
    <property type="match status" value="1"/>
</dbReference>
<dbReference type="InterPro" id="IPR036615">
    <property type="entry name" value="Mur_ligase_C_dom_sf"/>
</dbReference>
<keyword evidence="7" id="KW-0131">Cell cycle</keyword>
<dbReference type="GO" id="GO:0005524">
    <property type="term" value="F:ATP binding"/>
    <property type="evidence" value="ECO:0007669"/>
    <property type="project" value="UniProtKB-KW"/>
</dbReference>
<keyword evidence="4" id="KW-0067">ATP-binding</keyword>
<keyword evidence="9" id="KW-1133">Transmembrane helix</keyword>
<evidence type="ECO:0000256" key="6">
    <source>
        <dbReference type="ARBA" id="ARBA00022984"/>
    </source>
</evidence>
<keyword evidence="9" id="KW-0812">Transmembrane</keyword>
<dbReference type="Pfam" id="PF01225">
    <property type="entry name" value="Mur_ligase"/>
    <property type="match status" value="1"/>
</dbReference>
<dbReference type="InterPro" id="IPR000713">
    <property type="entry name" value="Mur_ligase_N"/>
</dbReference>
<dbReference type="Pfam" id="PF08245">
    <property type="entry name" value="Mur_ligase_M"/>
    <property type="match status" value="1"/>
</dbReference>
<dbReference type="AlphaFoldDB" id="A0A2M7RAD4"/>
<evidence type="ECO:0000313" key="13">
    <source>
        <dbReference type="EMBL" id="PIY93507.1"/>
    </source>
</evidence>
<reference evidence="14" key="1">
    <citation type="submission" date="2017-09" db="EMBL/GenBank/DDBJ databases">
        <title>Depth-based differentiation of microbial function through sediment-hosted aquifers and enrichment of novel symbionts in the deep terrestrial subsurface.</title>
        <authorList>
            <person name="Probst A.J."/>
            <person name="Ladd B."/>
            <person name="Jarett J.K."/>
            <person name="Geller-Mcgrath D.E."/>
            <person name="Sieber C.M.K."/>
            <person name="Emerson J.B."/>
            <person name="Anantharaman K."/>
            <person name="Thomas B.C."/>
            <person name="Malmstrom R."/>
            <person name="Stieglmeier M."/>
            <person name="Klingl A."/>
            <person name="Woyke T."/>
            <person name="Ryan C.M."/>
            <person name="Banfield J.F."/>
        </authorList>
    </citation>
    <scope>NUCLEOTIDE SEQUENCE [LARGE SCALE GENOMIC DNA]</scope>
</reference>
<feature type="transmembrane region" description="Helical" evidence="9">
    <location>
        <begin position="15"/>
        <end position="32"/>
    </location>
</feature>
<keyword evidence="5" id="KW-0133">Cell shape</keyword>
<dbReference type="SUPFAM" id="SSF53244">
    <property type="entry name" value="MurD-like peptide ligases, peptide-binding domain"/>
    <property type="match status" value="1"/>
</dbReference>
<dbReference type="GO" id="GO:0008360">
    <property type="term" value="P:regulation of cell shape"/>
    <property type="evidence" value="ECO:0007669"/>
    <property type="project" value="UniProtKB-KW"/>
</dbReference>
<dbReference type="SUPFAM" id="SSF53623">
    <property type="entry name" value="MurD-like peptide ligases, catalytic domain"/>
    <property type="match status" value="1"/>
</dbReference>
<dbReference type="GO" id="GO:0051301">
    <property type="term" value="P:cell division"/>
    <property type="evidence" value="ECO:0007669"/>
    <property type="project" value="UniProtKB-KW"/>
</dbReference>
<gene>
    <name evidence="13" type="ORF">COY69_01285</name>
</gene>
<feature type="domain" description="Mur ligase N-terminal catalytic" evidence="10">
    <location>
        <begin position="14"/>
        <end position="123"/>
    </location>
</feature>
<dbReference type="PANTHER" id="PTHR43445">
    <property type="entry name" value="UDP-N-ACETYLMURAMATE--L-ALANINE LIGASE-RELATED"/>
    <property type="match status" value="1"/>
</dbReference>
<comment type="caution">
    <text evidence="13">The sequence shown here is derived from an EMBL/GenBank/DDBJ whole genome shotgun (WGS) entry which is preliminary data.</text>
</comment>
<dbReference type="GO" id="GO:0009252">
    <property type="term" value="P:peptidoglycan biosynthetic process"/>
    <property type="evidence" value="ECO:0007669"/>
    <property type="project" value="UniProtKB-KW"/>
</dbReference>
<dbReference type="Proteomes" id="UP000229449">
    <property type="component" value="Unassembled WGS sequence"/>
</dbReference>
<feature type="domain" description="Mur ligase C-terminal" evidence="11">
    <location>
        <begin position="337"/>
        <end position="467"/>
    </location>
</feature>
<keyword evidence="2" id="KW-0132">Cell division</keyword>
<accession>A0A2M7RAD4</accession>
<evidence type="ECO:0000256" key="5">
    <source>
        <dbReference type="ARBA" id="ARBA00022960"/>
    </source>
</evidence>
<keyword evidence="1" id="KW-0436">Ligase</keyword>
<evidence type="ECO:0008006" key="15">
    <source>
        <dbReference type="Google" id="ProtNLM"/>
    </source>
</evidence>